<dbReference type="InterPro" id="IPR050855">
    <property type="entry name" value="NDM-1-like"/>
</dbReference>
<dbReference type="CDD" id="cd07726">
    <property type="entry name" value="ST1585-like_MBL-fold"/>
    <property type="match status" value="1"/>
</dbReference>
<dbReference type="InterPro" id="IPR036866">
    <property type="entry name" value="RibonucZ/Hydroxyglut_hydro"/>
</dbReference>
<accession>A0A6J4VMC1</accession>
<reference evidence="2" key="1">
    <citation type="submission" date="2020-02" db="EMBL/GenBank/DDBJ databases">
        <authorList>
            <person name="Meier V. D."/>
        </authorList>
    </citation>
    <scope>NUCLEOTIDE SEQUENCE</scope>
    <source>
        <strain evidence="2">AVDCRST_MAG87</strain>
    </source>
</reference>
<dbReference type="EMBL" id="CADCWJ010000797">
    <property type="protein sequence ID" value="CAA9583226.1"/>
    <property type="molecule type" value="Genomic_DNA"/>
</dbReference>
<proteinExistence type="predicted"/>
<dbReference type="InterPro" id="IPR001279">
    <property type="entry name" value="Metallo-B-lactamas"/>
</dbReference>
<evidence type="ECO:0000259" key="1">
    <source>
        <dbReference type="SMART" id="SM00849"/>
    </source>
</evidence>
<sequence>MTTRNQSPGPEGEPVSVFTGIHALDLGFMGTDGVIAAYLLAGDDELALIETGPSSTRSALEAGIGALGYRLRDLSRIIVTHIHFDHAGAAGSILRDCPDARLSVHPVGLPHLVDPTRLVASATRIYGDRMDELWGSIIPVPDDRVDVLKDGETVRAGGRHLRVLFTPGHAAHHAALFDESSGTLFSGDVGGVRIQGTGFVSPPTPPPEFDRDAWRSSVRVMRDVRPARLALSHFGVFPDVDAHFDRLERALDDVTRIARETLTAESDTTLLTERLLAYAGKSDGRMSNDATMRRLELANPAFMGALGLHRYLRKRGELG</sequence>
<keyword evidence="2" id="KW-0378">Hydrolase</keyword>
<dbReference type="SMART" id="SM00849">
    <property type="entry name" value="Lactamase_B"/>
    <property type="match status" value="1"/>
</dbReference>
<dbReference type="Pfam" id="PF00753">
    <property type="entry name" value="Lactamase_B"/>
    <property type="match status" value="1"/>
</dbReference>
<organism evidence="2">
    <name type="scientific">uncultured Thermomicrobiales bacterium</name>
    <dbReference type="NCBI Taxonomy" id="1645740"/>
    <lineage>
        <taxon>Bacteria</taxon>
        <taxon>Pseudomonadati</taxon>
        <taxon>Thermomicrobiota</taxon>
        <taxon>Thermomicrobia</taxon>
        <taxon>Thermomicrobiales</taxon>
        <taxon>environmental samples</taxon>
    </lineage>
</organism>
<feature type="domain" description="Metallo-beta-lactamase" evidence="1">
    <location>
        <begin position="34"/>
        <end position="233"/>
    </location>
</feature>
<dbReference type="PANTHER" id="PTHR42951">
    <property type="entry name" value="METALLO-BETA-LACTAMASE DOMAIN-CONTAINING"/>
    <property type="match status" value="1"/>
</dbReference>
<dbReference type="GO" id="GO:0016787">
    <property type="term" value="F:hydrolase activity"/>
    <property type="evidence" value="ECO:0007669"/>
    <property type="project" value="UniProtKB-KW"/>
</dbReference>
<dbReference type="SUPFAM" id="SSF56281">
    <property type="entry name" value="Metallo-hydrolase/oxidoreductase"/>
    <property type="match status" value="1"/>
</dbReference>
<name>A0A6J4VMC1_9BACT</name>
<dbReference type="Gene3D" id="3.60.15.10">
    <property type="entry name" value="Ribonuclease Z/Hydroxyacylglutathione hydrolase-like"/>
    <property type="match status" value="1"/>
</dbReference>
<evidence type="ECO:0000313" key="2">
    <source>
        <dbReference type="EMBL" id="CAA9583226.1"/>
    </source>
</evidence>
<dbReference type="PANTHER" id="PTHR42951:SF22">
    <property type="entry name" value="METALLO BETA-LACTAMASE SUPERFAMILY LIPOPROTEIN"/>
    <property type="match status" value="1"/>
</dbReference>
<gene>
    <name evidence="2" type="ORF">AVDCRST_MAG87-3623</name>
</gene>
<dbReference type="InterPro" id="IPR037482">
    <property type="entry name" value="ST1585_MBL-fold"/>
</dbReference>
<dbReference type="AlphaFoldDB" id="A0A6J4VMC1"/>
<protein>
    <submittedName>
        <fullName evidence="2">MBL-fold metallo-hydrolase superfamily</fullName>
    </submittedName>
</protein>